<dbReference type="Proteomes" id="UP000663874">
    <property type="component" value="Unassembled WGS sequence"/>
</dbReference>
<protein>
    <submittedName>
        <fullName evidence="1">Uncharacterized protein</fullName>
    </submittedName>
</protein>
<accession>A0A820PC30</accession>
<gene>
    <name evidence="1" type="ORF">FNK824_LOCUS44064</name>
</gene>
<dbReference type="EMBL" id="CAJOBE010066926">
    <property type="protein sequence ID" value="CAF4404291.1"/>
    <property type="molecule type" value="Genomic_DNA"/>
</dbReference>
<evidence type="ECO:0000313" key="2">
    <source>
        <dbReference type="Proteomes" id="UP000663874"/>
    </source>
</evidence>
<reference evidence="1" key="1">
    <citation type="submission" date="2021-02" db="EMBL/GenBank/DDBJ databases">
        <authorList>
            <person name="Nowell W R."/>
        </authorList>
    </citation>
    <scope>NUCLEOTIDE SEQUENCE</scope>
</reference>
<proteinExistence type="predicted"/>
<dbReference type="AlphaFoldDB" id="A0A820PC30"/>
<comment type="caution">
    <text evidence="1">The sequence shown here is derived from an EMBL/GenBank/DDBJ whole genome shotgun (WGS) entry which is preliminary data.</text>
</comment>
<feature type="non-terminal residue" evidence="1">
    <location>
        <position position="1"/>
    </location>
</feature>
<sequence>ADGTDPYIIEVLDPRVTWERYRTAYYNDTFQILRRLIGPDALIMPRPVDSDLDYSPRDIVFIGWV</sequence>
<name>A0A820PC30_9BILA</name>
<feature type="non-terminal residue" evidence="1">
    <location>
        <position position="65"/>
    </location>
</feature>
<evidence type="ECO:0000313" key="1">
    <source>
        <dbReference type="EMBL" id="CAF4404291.1"/>
    </source>
</evidence>
<organism evidence="1 2">
    <name type="scientific">Rotaria sordida</name>
    <dbReference type="NCBI Taxonomy" id="392033"/>
    <lineage>
        <taxon>Eukaryota</taxon>
        <taxon>Metazoa</taxon>
        <taxon>Spiralia</taxon>
        <taxon>Gnathifera</taxon>
        <taxon>Rotifera</taxon>
        <taxon>Eurotatoria</taxon>
        <taxon>Bdelloidea</taxon>
        <taxon>Philodinida</taxon>
        <taxon>Philodinidae</taxon>
        <taxon>Rotaria</taxon>
    </lineage>
</organism>